<reference evidence="2" key="1">
    <citation type="journal article" date="2013" name="Genome">
        <title>Draft Genome Sequences of Porphyromonas crevioricanis JCM 15906T and Porphyromonas cansulci JCM 13913T Isolated from a Canine Oral Cavity.</title>
        <authorList>
            <person name="Sakamoto M."/>
            <person name="Tanaka N."/>
            <person name="Shiwa Y."/>
            <person name="Yoshikawa H."/>
            <person name="Ohkuma M."/>
        </authorList>
    </citation>
    <scope>NUCLEOTIDE SEQUENCE [LARGE SCALE GENOMIC DNA]</scope>
    <source>
        <strain evidence="2">JCM 15906</strain>
    </source>
</reference>
<protein>
    <submittedName>
        <fullName evidence="1">Uncharacterized protein</fullName>
    </submittedName>
</protein>
<comment type="caution">
    <text evidence="1">The sequence shown here is derived from an EMBL/GenBank/DDBJ whole genome shotgun (WGS) entry which is preliminary data.</text>
</comment>
<dbReference type="AlphaFoldDB" id="T1DSH9"/>
<evidence type="ECO:0000313" key="1">
    <source>
        <dbReference type="EMBL" id="GAD05269.1"/>
    </source>
</evidence>
<evidence type="ECO:0000313" key="2">
    <source>
        <dbReference type="Proteomes" id="UP000018031"/>
    </source>
</evidence>
<dbReference type="EMBL" id="BAOU01000024">
    <property type="protein sequence ID" value="GAD05269.1"/>
    <property type="molecule type" value="Genomic_DNA"/>
</dbReference>
<sequence length="41" mass="4611">MNLSICLPKERTEVILWGDFAENSASTSLNQIESIAFIQKI</sequence>
<accession>T1DSH9</accession>
<dbReference type="Proteomes" id="UP000018031">
    <property type="component" value="Unassembled WGS sequence"/>
</dbReference>
<gene>
    <name evidence="1" type="ORF">PORCRE_969</name>
</gene>
<reference evidence="1 2" key="2">
    <citation type="journal article" date="2013" name="Genome Announc.">
        <title>Draft Genome Sequences of Porphyromonas crevioricanis JCM 15906T and Porphyromonas cansulci JCM 13913T Isolated from a Canine Oral Cavity.</title>
        <authorList>
            <person name="Sakamoto M."/>
            <person name="Tanaka N."/>
            <person name="Shiwa Y."/>
            <person name="Yoshikawa H."/>
            <person name="Ohkuma M."/>
        </authorList>
    </citation>
    <scope>NUCLEOTIDE SEQUENCE [LARGE SCALE GENOMIC DNA]</scope>
    <source>
        <strain evidence="1 2">JCM 15906</strain>
    </source>
</reference>
<proteinExistence type="predicted"/>
<name>T1DSH9_9PORP</name>
<organism evidence="1 2">
    <name type="scientific">Porphyromonas crevioricanis JCM 15906</name>
    <dbReference type="NCBI Taxonomy" id="1305617"/>
    <lineage>
        <taxon>Bacteria</taxon>
        <taxon>Pseudomonadati</taxon>
        <taxon>Bacteroidota</taxon>
        <taxon>Bacteroidia</taxon>
        <taxon>Bacteroidales</taxon>
        <taxon>Porphyromonadaceae</taxon>
        <taxon>Porphyromonas</taxon>
    </lineage>
</organism>